<sequence>MIPAGLNVQLIMANIGTDALVIPRYTVFNKDWMLAGDKLTSKVVCTPNANLPNRIVVLADITLRQLIDYFKRNYSIIARHANMEDNKFCRRFIEELSSDNQIEIHHIGLSKPIDEIFLSLKEIESYKAELLSSTNPLLQSQ</sequence>
<accession>A0A9N8VLL5</accession>
<protein>
    <submittedName>
        <fullName evidence="1">6851_t:CDS:1</fullName>
    </submittedName>
</protein>
<proteinExistence type="predicted"/>
<comment type="caution">
    <text evidence="1">The sequence shown here is derived from an EMBL/GenBank/DDBJ whole genome shotgun (WGS) entry which is preliminary data.</text>
</comment>
<dbReference type="EMBL" id="CAJVPQ010000163">
    <property type="protein sequence ID" value="CAG8452621.1"/>
    <property type="molecule type" value="Genomic_DNA"/>
</dbReference>
<organism evidence="1 2">
    <name type="scientific">Funneliformis caledonium</name>
    <dbReference type="NCBI Taxonomy" id="1117310"/>
    <lineage>
        <taxon>Eukaryota</taxon>
        <taxon>Fungi</taxon>
        <taxon>Fungi incertae sedis</taxon>
        <taxon>Mucoromycota</taxon>
        <taxon>Glomeromycotina</taxon>
        <taxon>Glomeromycetes</taxon>
        <taxon>Glomerales</taxon>
        <taxon>Glomeraceae</taxon>
        <taxon>Funneliformis</taxon>
    </lineage>
</organism>
<evidence type="ECO:0000313" key="2">
    <source>
        <dbReference type="Proteomes" id="UP000789570"/>
    </source>
</evidence>
<dbReference type="Proteomes" id="UP000789570">
    <property type="component" value="Unassembled WGS sequence"/>
</dbReference>
<dbReference type="AlphaFoldDB" id="A0A9N8VLL5"/>
<name>A0A9N8VLL5_9GLOM</name>
<keyword evidence="2" id="KW-1185">Reference proteome</keyword>
<reference evidence="1" key="1">
    <citation type="submission" date="2021-06" db="EMBL/GenBank/DDBJ databases">
        <authorList>
            <person name="Kallberg Y."/>
            <person name="Tangrot J."/>
            <person name="Rosling A."/>
        </authorList>
    </citation>
    <scope>NUCLEOTIDE SEQUENCE</scope>
    <source>
        <strain evidence="1">UK204</strain>
    </source>
</reference>
<gene>
    <name evidence="1" type="ORF">FCALED_LOCUS1321</name>
</gene>
<evidence type="ECO:0000313" key="1">
    <source>
        <dbReference type="EMBL" id="CAG8452621.1"/>
    </source>
</evidence>